<gene>
    <name evidence="1" type="ORF">C7H79_12560</name>
</gene>
<dbReference type="AlphaFoldDB" id="A0A2P7NT68"/>
<reference evidence="1 2" key="1">
    <citation type="submission" date="2018-03" db="EMBL/GenBank/DDBJ databases">
        <title>Draft genome of Nitrosomonas supralitoralis APG5.</title>
        <authorList>
            <person name="Urakawa H."/>
            <person name="Lopez J.V."/>
        </authorList>
    </citation>
    <scope>NUCLEOTIDE SEQUENCE [LARGE SCALE GENOMIC DNA]</scope>
    <source>
        <strain evidence="1 2">APG5</strain>
    </source>
</reference>
<keyword evidence="2" id="KW-1185">Reference proteome</keyword>
<dbReference type="RefSeq" id="WP_106707606.1">
    <property type="nucleotide sequence ID" value="NZ_PXXU01000042.1"/>
</dbReference>
<name>A0A2P7NT68_9PROT</name>
<accession>A0A2P7NT68</accession>
<sequence>MKKSTITALTFTEQHYAALGKVIVAFQSLESTITYGLLTLLQPDKLVFDSKLAIAVVNEHSFSNRLKLLLLFPSLTDKLELFHGNNDYLERYEEAVSQLNEGGALAAEAETKRNQLIHSTWIHGSSVGGPEGTVLRMKSRVRKNKIHASHEYIAAKEIEAIADAMLTARDKLHNAIQNLHMLMLVALRPQDVEKKT</sequence>
<proteinExistence type="predicted"/>
<comment type="caution">
    <text evidence="1">The sequence shown here is derived from an EMBL/GenBank/DDBJ whole genome shotgun (WGS) entry which is preliminary data.</text>
</comment>
<dbReference type="Proteomes" id="UP000241912">
    <property type="component" value="Unassembled WGS sequence"/>
</dbReference>
<organism evidence="1 2">
    <name type="scientific">Nitrosomonas supralitoralis</name>
    <dbReference type="NCBI Taxonomy" id="2116706"/>
    <lineage>
        <taxon>Bacteria</taxon>
        <taxon>Pseudomonadati</taxon>
        <taxon>Pseudomonadota</taxon>
        <taxon>Betaproteobacteria</taxon>
        <taxon>Nitrosomonadales</taxon>
        <taxon>Nitrosomonadaceae</taxon>
        <taxon>Nitrosomonas</taxon>
    </lineage>
</organism>
<evidence type="ECO:0000313" key="2">
    <source>
        <dbReference type="Proteomes" id="UP000241912"/>
    </source>
</evidence>
<protein>
    <submittedName>
        <fullName evidence="1">Uncharacterized protein</fullName>
    </submittedName>
</protein>
<dbReference type="EMBL" id="PXXU01000042">
    <property type="protein sequence ID" value="PSJ16629.1"/>
    <property type="molecule type" value="Genomic_DNA"/>
</dbReference>
<evidence type="ECO:0000313" key="1">
    <source>
        <dbReference type="EMBL" id="PSJ16629.1"/>
    </source>
</evidence>